<dbReference type="Pfam" id="PF01368">
    <property type="entry name" value="DHH"/>
    <property type="match status" value="1"/>
</dbReference>
<dbReference type="Pfam" id="PF02833">
    <property type="entry name" value="DHHA2"/>
    <property type="match status" value="1"/>
</dbReference>
<dbReference type="InterPro" id="IPR001667">
    <property type="entry name" value="DDH_dom"/>
</dbReference>
<evidence type="ECO:0000256" key="5">
    <source>
        <dbReference type="ARBA" id="ARBA00023211"/>
    </source>
</evidence>
<evidence type="ECO:0000256" key="1">
    <source>
        <dbReference type="ARBA" id="ARBA00001936"/>
    </source>
</evidence>
<evidence type="ECO:0000256" key="6">
    <source>
        <dbReference type="ARBA" id="ARBA00032535"/>
    </source>
</evidence>
<organism evidence="9 10">
    <name type="scientific">Clostridium niameyense</name>
    <dbReference type="NCBI Taxonomy" id="1622073"/>
    <lineage>
        <taxon>Bacteria</taxon>
        <taxon>Bacillati</taxon>
        <taxon>Bacillota</taxon>
        <taxon>Clostridia</taxon>
        <taxon>Eubacteriales</taxon>
        <taxon>Clostridiaceae</taxon>
        <taxon>Clostridium</taxon>
    </lineage>
</organism>
<dbReference type="AlphaFoldDB" id="A0A6M0R6U6"/>
<dbReference type="EC" id="3.6.1.1" evidence="2"/>
<evidence type="ECO:0000256" key="4">
    <source>
        <dbReference type="ARBA" id="ARBA00022801"/>
    </source>
</evidence>
<dbReference type="GO" id="GO:0005737">
    <property type="term" value="C:cytoplasm"/>
    <property type="evidence" value="ECO:0007669"/>
    <property type="project" value="InterPro"/>
</dbReference>
<dbReference type="NCBIfam" id="NF003877">
    <property type="entry name" value="PRK05427.1"/>
    <property type="match status" value="1"/>
</dbReference>
<comment type="catalytic activity">
    <reaction evidence="7">
        <text>diphosphate + H2O = 2 phosphate + H(+)</text>
        <dbReference type="Rhea" id="RHEA:24576"/>
        <dbReference type="ChEBI" id="CHEBI:15377"/>
        <dbReference type="ChEBI" id="CHEBI:15378"/>
        <dbReference type="ChEBI" id="CHEBI:33019"/>
        <dbReference type="ChEBI" id="CHEBI:43474"/>
        <dbReference type="EC" id="3.6.1.1"/>
    </reaction>
</comment>
<dbReference type="PANTHER" id="PTHR12112:SF22">
    <property type="entry name" value="MANGANESE-DEPENDENT INORGANIC PYROPHOSPHATASE-RELATED"/>
    <property type="match status" value="1"/>
</dbReference>
<dbReference type="Proteomes" id="UP000473885">
    <property type="component" value="Unassembled WGS sequence"/>
</dbReference>
<protein>
    <recommendedName>
        <fullName evidence="2">inorganic diphosphatase</fullName>
        <ecNumber evidence="2">3.6.1.1</ecNumber>
    </recommendedName>
    <alternativeName>
        <fullName evidence="6">Pyrophosphate phospho-hydrolase</fullName>
    </alternativeName>
</protein>
<keyword evidence="5" id="KW-0464">Manganese</keyword>
<evidence type="ECO:0000256" key="7">
    <source>
        <dbReference type="ARBA" id="ARBA00047820"/>
    </source>
</evidence>
<accession>A0A6M0R6U6</accession>
<name>A0A6M0R6U6_9CLOT</name>
<evidence type="ECO:0000259" key="8">
    <source>
        <dbReference type="SMART" id="SM01131"/>
    </source>
</evidence>
<evidence type="ECO:0000313" key="9">
    <source>
        <dbReference type="EMBL" id="NEZ45915.1"/>
    </source>
</evidence>
<dbReference type="SUPFAM" id="SSF64182">
    <property type="entry name" value="DHH phosphoesterases"/>
    <property type="match status" value="1"/>
</dbReference>
<dbReference type="InterPro" id="IPR038763">
    <property type="entry name" value="DHH_sf"/>
</dbReference>
<proteinExistence type="predicted"/>
<dbReference type="Gene3D" id="3.10.310.20">
    <property type="entry name" value="DHHA2 domain"/>
    <property type="match status" value="1"/>
</dbReference>
<dbReference type="SMART" id="SM01131">
    <property type="entry name" value="DHHA2"/>
    <property type="match status" value="1"/>
</dbReference>
<dbReference type="PANTHER" id="PTHR12112">
    <property type="entry name" value="BNIP - RELATED"/>
    <property type="match status" value="1"/>
</dbReference>
<dbReference type="FunFam" id="3.90.1640.10:FF:000001">
    <property type="entry name" value="Probable manganese-dependent inorganic pyrophosphatase"/>
    <property type="match status" value="1"/>
</dbReference>
<keyword evidence="10" id="KW-1185">Reference proteome</keyword>
<gene>
    <name evidence="9" type="ORF">FDF74_01665</name>
</gene>
<keyword evidence="3" id="KW-0479">Metal-binding</keyword>
<comment type="cofactor">
    <cofactor evidence="1">
        <name>Mn(2+)</name>
        <dbReference type="ChEBI" id="CHEBI:29035"/>
    </cofactor>
</comment>
<comment type="caution">
    <text evidence="9">The sequence shown here is derived from an EMBL/GenBank/DDBJ whole genome shotgun (WGS) entry which is preliminary data.</text>
</comment>
<keyword evidence="4 9" id="KW-0378">Hydrolase</keyword>
<feature type="domain" description="DHHA2" evidence="8">
    <location>
        <begin position="182"/>
        <end position="309"/>
    </location>
</feature>
<dbReference type="RefSeq" id="WP_163248279.1">
    <property type="nucleotide sequence ID" value="NZ_SXDP01000001.1"/>
</dbReference>
<dbReference type="InterPro" id="IPR038222">
    <property type="entry name" value="DHHA2_dom_sf"/>
</dbReference>
<sequence length="312" mass="34715">MNDFIYITGHKNPDTDSICAALCYANLKRELGFENAEAIRLGDINNETQFVLDYFNVDAPKLMKSIEPNTKIILVDHNEKNQSIDGLDESELLEIIDHHRIGGISTASPIYFRNEPVGSSSTIVANMYFEKGITPTKEIAGLLSSAIISDTLLFKSPTSTDLDRNTLAKLAKVAEINPKTYSLEMFKAGTSLKGKTVEELYNSDFKDFNIAGHKIGVGQVSTMDATSFDPLKEKMIKYMEEKKQKGNYKDLVLILTDLLKEGSFIYVVGEHKDTIASAFNKSLENGYSLYAEGVLSRKKQVIPPITESMTNK</sequence>
<evidence type="ECO:0000313" key="10">
    <source>
        <dbReference type="Proteomes" id="UP000473885"/>
    </source>
</evidence>
<evidence type="ECO:0000256" key="3">
    <source>
        <dbReference type="ARBA" id="ARBA00022723"/>
    </source>
</evidence>
<evidence type="ECO:0000256" key="2">
    <source>
        <dbReference type="ARBA" id="ARBA00012146"/>
    </source>
</evidence>
<reference evidence="9 10" key="1">
    <citation type="submission" date="2019-04" db="EMBL/GenBank/DDBJ databases">
        <title>Genome sequencing of Clostridium botulinum Groups I-IV and Clostridium butyricum.</title>
        <authorList>
            <person name="Brunt J."/>
            <person name="Van Vliet A.H.M."/>
            <person name="Stringer S.C."/>
            <person name="Carter A.T."/>
            <person name="Peck M.W."/>
        </authorList>
    </citation>
    <scope>NUCLEOTIDE SEQUENCE [LARGE SCALE GENOMIC DNA]</scope>
    <source>
        <strain evidence="9 10">IFR 18/094</strain>
    </source>
</reference>
<dbReference type="GO" id="GO:0004427">
    <property type="term" value="F:inorganic diphosphate phosphatase activity"/>
    <property type="evidence" value="ECO:0007669"/>
    <property type="project" value="UniProtKB-EC"/>
</dbReference>
<dbReference type="InterPro" id="IPR004097">
    <property type="entry name" value="DHHA2"/>
</dbReference>
<dbReference type="Gene3D" id="3.90.1640.10">
    <property type="entry name" value="inorganic pyrophosphatase (n-terminal core)"/>
    <property type="match status" value="1"/>
</dbReference>
<dbReference type="GO" id="GO:0046872">
    <property type="term" value="F:metal ion binding"/>
    <property type="evidence" value="ECO:0007669"/>
    <property type="project" value="UniProtKB-KW"/>
</dbReference>
<dbReference type="EMBL" id="SXDP01000001">
    <property type="protein sequence ID" value="NEZ45915.1"/>
    <property type="molecule type" value="Genomic_DNA"/>
</dbReference>